<keyword evidence="5 6" id="KW-0012">Acyltransferase</keyword>
<comment type="subunit">
    <text evidence="2 6">Heterotetramer of two alpha and two beta chains.</text>
</comment>
<name>A0A347WLT3_9LACT</name>
<dbReference type="AlphaFoldDB" id="A0A347WLT3"/>
<keyword evidence="6" id="KW-0963">Cytoplasm</keyword>
<feature type="site" description="Cleavage; by autolysis" evidence="6">
    <location>
        <begin position="186"/>
        <end position="187"/>
    </location>
</feature>
<dbReference type="Gene3D" id="3.60.70.12">
    <property type="entry name" value="L-amino peptidase D-ALA esterase/amidase"/>
    <property type="match status" value="1"/>
</dbReference>
<sequence length="403" mass="43538">MKFIDGSITSVPGVLASGVHAGFKPDKKDFALIYFPEGATIAGVFTLNKIYAHHVAYCREALKEHTKFKALAVNSGNANACNGYEGYQALLESTHIVADALDILPTEVLPASTGVIGSPFQANLIEGVMAEAKEALSSKGGAEANEAILTTDKMLKHQAYEVEISGQKITFGAITKGSTMIHPNLGTMLSFITTDIQAEQALLNQALGQATKLTFNRLLTDGHTSTNDTVLVCATGQSSVQLTEANYAAFVEALTEVCQDMAQRIAIDGGGSTKFITVQVEGAHSEEEAVQLGKYLARSPLMKATLSRSDPNWGRVSSGIGSSDIEHLDPEAIQVFFESERGSILVWDSNQFVHYLEEDARQIILEQEIVIRIVLNQGEHSASIWTCDMSEDFVEVTSKYARL</sequence>
<dbReference type="Gene3D" id="3.10.20.340">
    <property type="entry name" value="ArgJ beta chain, C-terminal domain"/>
    <property type="match status" value="1"/>
</dbReference>
<feature type="chain" id="PRO_5023464656" description="Arginine biosynthesis bifunctional protein ArgJ alpha chain" evidence="6">
    <location>
        <begin position="1"/>
        <end position="186"/>
    </location>
</feature>
<keyword evidence="6" id="KW-0028">Amino-acid biosynthesis</keyword>
<dbReference type="InterPro" id="IPR042195">
    <property type="entry name" value="ArgJ_beta_C"/>
</dbReference>
<dbReference type="UniPathway" id="UPA00068">
    <property type="reaction ID" value="UER00106"/>
</dbReference>
<dbReference type="KEGG" id="abae:CL176_08515"/>
<comment type="catalytic activity">
    <reaction evidence="6">
        <text>L-glutamate + acetyl-CoA = N-acetyl-L-glutamate + CoA + H(+)</text>
        <dbReference type="Rhea" id="RHEA:24292"/>
        <dbReference type="ChEBI" id="CHEBI:15378"/>
        <dbReference type="ChEBI" id="CHEBI:29985"/>
        <dbReference type="ChEBI" id="CHEBI:44337"/>
        <dbReference type="ChEBI" id="CHEBI:57287"/>
        <dbReference type="ChEBI" id="CHEBI:57288"/>
        <dbReference type="EC" id="2.3.1.1"/>
    </reaction>
</comment>
<dbReference type="InterPro" id="IPR016117">
    <property type="entry name" value="ArgJ-like_dom_sf"/>
</dbReference>
<dbReference type="GO" id="GO:0006526">
    <property type="term" value="P:L-arginine biosynthetic process"/>
    <property type="evidence" value="ECO:0007669"/>
    <property type="project" value="UniProtKB-UniRule"/>
</dbReference>
<comment type="subcellular location">
    <subcellularLocation>
        <location evidence="6">Cytoplasm</location>
    </subcellularLocation>
</comment>
<dbReference type="GO" id="GO:0005737">
    <property type="term" value="C:cytoplasm"/>
    <property type="evidence" value="ECO:0007669"/>
    <property type="project" value="UniProtKB-SubCell"/>
</dbReference>
<dbReference type="CDD" id="cd02152">
    <property type="entry name" value="OAT"/>
    <property type="match status" value="1"/>
</dbReference>
<dbReference type="NCBIfam" id="NF003802">
    <property type="entry name" value="PRK05388.1"/>
    <property type="match status" value="1"/>
</dbReference>
<dbReference type="GO" id="GO:0004042">
    <property type="term" value="F:L-glutamate N-acetyltransferase activity"/>
    <property type="evidence" value="ECO:0007669"/>
    <property type="project" value="UniProtKB-UniRule"/>
</dbReference>
<feature type="chain" id="PRO_5023464657" description="Arginine biosynthesis bifunctional protein ArgJ beta chain" evidence="6">
    <location>
        <begin position="187"/>
        <end position="403"/>
    </location>
</feature>
<dbReference type="PANTHER" id="PTHR23100:SF0">
    <property type="entry name" value="ARGININE BIOSYNTHESIS BIFUNCTIONAL PROTEIN ARGJ, MITOCHONDRIAL"/>
    <property type="match status" value="1"/>
</dbReference>
<comment type="function">
    <text evidence="6">Catalyzes two activities which are involved in the cyclic version of arginine biosynthesis: the synthesis of N-acetylglutamate from glutamate and acetyl-CoA as the acetyl donor, and of ornithine by transacetylation between N(2)-acetylornithine and glutamate.</text>
</comment>
<dbReference type="HAMAP" id="MF_01106">
    <property type="entry name" value="ArgJ"/>
    <property type="match status" value="1"/>
</dbReference>
<dbReference type="NCBIfam" id="TIGR00120">
    <property type="entry name" value="ArgJ"/>
    <property type="match status" value="1"/>
</dbReference>
<gene>
    <name evidence="6" type="primary">argJ</name>
    <name evidence="7" type="ORF">CL176_08515</name>
</gene>
<proteinExistence type="inferred from homology"/>
<comment type="caution">
    <text evidence="6">Lacks conserved residue(s) required for the propagation of feature annotation.</text>
</comment>
<evidence type="ECO:0000256" key="6">
    <source>
        <dbReference type="HAMAP-Rule" id="MF_01106"/>
    </source>
</evidence>
<dbReference type="Gene3D" id="3.30.2330.10">
    <property type="entry name" value="arginine biosynthesis bifunctional protein suprefamily"/>
    <property type="match status" value="1"/>
</dbReference>
<feature type="binding site" evidence="6">
    <location>
        <position position="187"/>
    </location>
    <ligand>
        <name>substrate</name>
    </ligand>
</feature>
<dbReference type="Pfam" id="PF01960">
    <property type="entry name" value="ArgJ"/>
    <property type="match status" value="1"/>
</dbReference>
<evidence type="ECO:0000256" key="5">
    <source>
        <dbReference type="ARBA" id="ARBA00023315"/>
    </source>
</evidence>
<dbReference type="EC" id="2.3.1.35" evidence="6"/>
<evidence type="ECO:0000256" key="1">
    <source>
        <dbReference type="ARBA" id="ARBA00006774"/>
    </source>
</evidence>
<comment type="similarity">
    <text evidence="1 6">Belongs to the ArgJ family.</text>
</comment>
<protein>
    <recommendedName>
        <fullName evidence="6">Arginine biosynthesis bifunctional protein ArgJ</fullName>
    </recommendedName>
    <domain>
        <recommendedName>
            <fullName evidence="6">Glutamate N-acetyltransferase</fullName>
            <ecNumber evidence="6">2.3.1.35</ecNumber>
        </recommendedName>
        <alternativeName>
            <fullName evidence="6">Ornithine acetyltransferase</fullName>
            <shortName evidence="6">OATase</shortName>
        </alternativeName>
        <alternativeName>
            <fullName evidence="6">Ornithine transacetylase</fullName>
        </alternativeName>
    </domain>
    <domain>
        <recommendedName>
            <fullName evidence="6">Amino-acid acetyltransferase</fullName>
            <ecNumber evidence="6">2.3.1.1</ecNumber>
        </recommendedName>
        <alternativeName>
            <fullName evidence="6">N-acetylglutamate synthase</fullName>
            <shortName evidence="6">AGSase</shortName>
        </alternativeName>
    </domain>
    <component>
        <recommendedName>
            <fullName evidence="6">Arginine biosynthesis bifunctional protein ArgJ alpha chain</fullName>
        </recommendedName>
    </component>
    <component>
        <recommendedName>
            <fullName evidence="6">Arginine biosynthesis bifunctional protein ArgJ beta chain</fullName>
        </recommendedName>
    </component>
</protein>
<dbReference type="GO" id="GO:0004358">
    <property type="term" value="F:L-glutamate N-acetyltransferase activity, acting on acetyl-L-ornithine as donor"/>
    <property type="evidence" value="ECO:0007669"/>
    <property type="project" value="UniProtKB-UniRule"/>
</dbReference>
<dbReference type="EC" id="2.3.1.1" evidence="6"/>
<feature type="site" description="Involved in the stabilization of negative charge on the oxyanion by the formation of the oxyanion hole" evidence="6">
    <location>
        <position position="113"/>
    </location>
</feature>
<comment type="pathway">
    <text evidence="6">Amino-acid biosynthesis; L-arginine biosynthesis; N(2)-acetyl-L-ornithine from L-glutamate: step 1/4.</text>
</comment>
<reference evidence="7 8" key="1">
    <citation type="submission" date="2017-09" db="EMBL/GenBank/DDBJ databases">
        <title>Complete genome sequence of Oxytococcus suis strain ZY16052.</title>
        <authorList>
            <person name="Li F."/>
        </authorList>
    </citation>
    <scope>NUCLEOTIDE SEQUENCE [LARGE SCALE GENOMIC DNA]</scope>
    <source>
        <strain evidence="7 8">ZY16052</strain>
    </source>
</reference>
<evidence type="ECO:0000313" key="7">
    <source>
        <dbReference type="EMBL" id="AXY26040.1"/>
    </source>
</evidence>
<keyword evidence="4 6" id="KW-0068">Autocatalytic cleavage</keyword>
<dbReference type="EMBL" id="CP023434">
    <property type="protein sequence ID" value="AXY26040.1"/>
    <property type="molecule type" value="Genomic_DNA"/>
</dbReference>
<organism evidence="7 8">
    <name type="scientific">Suicoccus acidiformans</name>
    <dbReference type="NCBI Taxonomy" id="2036206"/>
    <lineage>
        <taxon>Bacteria</taxon>
        <taxon>Bacillati</taxon>
        <taxon>Bacillota</taxon>
        <taxon>Bacilli</taxon>
        <taxon>Lactobacillales</taxon>
        <taxon>Aerococcaceae</taxon>
        <taxon>Suicoccus</taxon>
    </lineage>
</organism>
<dbReference type="PANTHER" id="PTHR23100">
    <property type="entry name" value="ARGININE BIOSYNTHESIS BIFUNCTIONAL PROTEIN ARGJ"/>
    <property type="match status" value="1"/>
</dbReference>
<dbReference type="InterPro" id="IPR002813">
    <property type="entry name" value="Arg_biosynth_ArgJ"/>
</dbReference>
<dbReference type="SUPFAM" id="SSF56266">
    <property type="entry name" value="DmpA/ArgJ-like"/>
    <property type="match status" value="1"/>
</dbReference>
<comment type="catalytic activity">
    <reaction evidence="6">
        <text>N(2)-acetyl-L-ornithine + L-glutamate = N-acetyl-L-glutamate + L-ornithine</text>
        <dbReference type="Rhea" id="RHEA:15349"/>
        <dbReference type="ChEBI" id="CHEBI:29985"/>
        <dbReference type="ChEBI" id="CHEBI:44337"/>
        <dbReference type="ChEBI" id="CHEBI:46911"/>
        <dbReference type="ChEBI" id="CHEBI:57805"/>
        <dbReference type="EC" id="2.3.1.35"/>
    </reaction>
</comment>
<evidence type="ECO:0000256" key="2">
    <source>
        <dbReference type="ARBA" id="ARBA00011475"/>
    </source>
</evidence>
<feature type="binding site" evidence="6">
    <location>
        <position position="150"/>
    </location>
    <ligand>
        <name>substrate</name>
    </ligand>
</feature>
<dbReference type="Proteomes" id="UP000263232">
    <property type="component" value="Chromosome"/>
</dbReference>
<dbReference type="RefSeq" id="WP_118990938.1">
    <property type="nucleotide sequence ID" value="NZ_CP023434.1"/>
</dbReference>
<keyword evidence="8" id="KW-1185">Reference proteome</keyword>
<evidence type="ECO:0000256" key="3">
    <source>
        <dbReference type="ARBA" id="ARBA00022679"/>
    </source>
</evidence>
<keyword evidence="6" id="KW-0511">Multifunctional enzyme</keyword>
<feature type="binding site" evidence="6">
    <location>
        <position position="176"/>
    </location>
    <ligand>
        <name>substrate</name>
    </ligand>
</feature>
<evidence type="ECO:0000256" key="4">
    <source>
        <dbReference type="ARBA" id="ARBA00022813"/>
    </source>
</evidence>
<keyword evidence="6" id="KW-0055">Arginine biosynthesis</keyword>
<comment type="pathway">
    <text evidence="6">Amino-acid biosynthesis; L-arginine biosynthesis; L-ornithine and N-acetyl-L-glutamate from L-glutamate and N(2)-acetyl-L-ornithine (cyclic): step 1/1.</text>
</comment>
<dbReference type="OrthoDB" id="9804242at2"/>
<accession>A0A347WLT3</accession>
<keyword evidence="3 6" id="KW-0808">Transferase</keyword>
<evidence type="ECO:0000313" key="8">
    <source>
        <dbReference type="Proteomes" id="UP000263232"/>
    </source>
</evidence>
<feature type="active site" description="Nucleophile" evidence="6">
    <location>
        <position position="187"/>
    </location>
</feature>
<feature type="site" description="Involved in the stabilization of negative charge on the oxyanion by the formation of the oxyanion hole" evidence="6">
    <location>
        <position position="114"/>
    </location>
</feature>
<dbReference type="GO" id="GO:0006592">
    <property type="term" value="P:ornithine biosynthetic process"/>
    <property type="evidence" value="ECO:0007669"/>
    <property type="project" value="TreeGrafter"/>
</dbReference>